<evidence type="ECO:0000313" key="2">
    <source>
        <dbReference type="Proteomes" id="UP000825935"/>
    </source>
</evidence>
<name>A0A8T2SID8_CERRI</name>
<dbReference type="Gene3D" id="3.30.428.10">
    <property type="entry name" value="HIT-like"/>
    <property type="match status" value="1"/>
</dbReference>
<proteinExistence type="predicted"/>
<sequence length="207" mass="24316">MDAEPKLEIVAFFREIAAELENNRKILDFHMRIVNSEEMGFKVEVYYGIEKSGPVVLPLSRCISCHPNVPIFPGQEPVVEARECILEEFSSHPYAICRIDGKGRCGFVITPIRHVDRMSELDDEELYGLWSLAVQVLRQTHLPFTTMILNHGTYRNVEHLHLKIWVERSLYEQYLTQWTDERQELWLRLQELALKRPKKGLRLKNKV</sequence>
<dbReference type="SUPFAM" id="SSF54197">
    <property type="entry name" value="HIT-like"/>
    <property type="match status" value="1"/>
</dbReference>
<dbReference type="EMBL" id="CM035424">
    <property type="protein sequence ID" value="KAH7351936.1"/>
    <property type="molecule type" value="Genomic_DNA"/>
</dbReference>
<comment type="caution">
    <text evidence="1">The sequence shown here is derived from an EMBL/GenBank/DDBJ whole genome shotgun (WGS) entry which is preliminary data.</text>
</comment>
<dbReference type="AlphaFoldDB" id="A0A8T2SID8"/>
<dbReference type="InterPro" id="IPR036265">
    <property type="entry name" value="HIT-like_sf"/>
</dbReference>
<keyword evidence="2" id="KW-1185">Reference proteome</keyword>
<accession>A0A8T2SID8</accession>
<reference evidence="1" key="1">
    <citation type="submission" date="2021-08" db="EMBL/GenBank/DDBJ databases">
        <title>WGS assembly of Ceratopteris richardii.</title>
        <authorList>
            <person name="Marchant D.B."/>
            <person name="Chen G."/>
            <person name="Jenkins J."/>
            <person name="Shu S."/>
            <person name="Leebens-Mack J."/>
            <person name="Grimwood J."/>
            <person name="Schmutz J."/>
            <person name="Soltis P."/>
            <person name="Soltis D."/>
            <person name="Chen Z.-H."/>
        </authorList>
    </citation>
    <scope>NUCLEOTIDE SEQUENCE</scope>
    <source>
        <strain evidence="1">Whitten #5841</strain>
        <tissue evidence="1">Leaf</tissue>
    </source>
</reference>
<protein>
    <submittedName>
        <fullName evidence="1">Uncharacterized protein</fullName>
    </submittedName>
</protein>
<evidence type="ECO:0000313" key="1">
    <source>
        <dbReference type="EMBL" id="KAH7351936.1"/>
    </source>
</evidence>
<organism evidence="1 2">
    <name type="scientific">Ceratopteris richardii</name>
    <name type="common">Triangle waterfern</name>
    <dbReference type="NCBI Taxonomy" id="49495"/>
    <lineage>
        <taxon>Eukaryota</taxon>
        <taxon>Viridiplantae</taxon>
        <taxon>Streptophyta</taxon>
        <taxon>Embryophyta</taxon>
        <taxon>Tracheophyta</taxon>
        <taxon>Polypodiopsida</taxon>
        <taxon>Polypodiidae</taxon>
        <taxon>Polypodiales</taxon>
        <taxon>Pteridineae</taxon>
        <taxon>Pteridaceae</taxon>
        <taxon>Parkerioideae</taxon>
        <taxon>Ceratopteris</taxon>
    </lineage>
</organism>
<dbReference type="Proteomes" id="UP000825935">
    <property type="component" value="Chromosome 19"/>
</dbReference>
<gene>
    <name evidence="1" type="ORF">KP509_19G021200</name>
</gene>